<keyword evidence="3" id="KW-1185">Reference proteome</keyword>
<organism evidence="2 3">
    <name type="scientific">Liparis tanakae</name>
    <name type="common">Tanaka's snailfish</name>
    <dbReference type="NCBI Taxonomy" id="230148"/>
    <lineage>
        <taxon>Eukaryota</taxon>
        <taxon>Metazoa</taxon>
        <taxon>Chordata</taxon>
        <taxon>Craniata</taxon>
        <taxon>Vertebrata</taxon>
        <taxon>Euteleostomi</taxon>
        <taxon>Actinopterygii</taxon>
        <taxon>Neopterygii</taxon>
        <taxon>Teleostei</taxon>
        <taxon>Neoteleostei</taxon>
        <taxon>Acanthomorphata</taxon>
        <taxon>Eupercaria</taxon>
        <taxon>Perciformes</taxon>
        <taxon>Cottioidei</taxon>
        <taxon>Cottales</taxon>
        <taxon>Liparidae</taxon>
        <taxon>Liparis</taxon>
    </lineage>
</organism>
<accession>A0A4Z2HPZ3</accession>
<feature type="region of interest" description="Disordered" evidence="1">
    <location>
        <begin position="21"/>
        <end position="48"/>
    </location>
</feature>
<dbReference type="Proteomes" id="UP000314294">
    <property type="component" value="Unassembled WGS sequence"/>
</dbReference>
<comment type="caution">
    <text evidence="2">The sequence shown here is derived from an EMBL/GenBank/DDBJ whole genome shotgun (WGS) entry which is preliminary data.</text>
</comment>
<name>A0A4Z2HPZ3_9TELE</name>
<reference evidence="2 3" key="1">
    <citation type="submission" date="2019-03" db="EMBL/GenBank/DDBJ databases">
        <title>First draft genome of Liparis tanakae, snailfish: a comprehensive survey of snailfish specific genes.</title>
        <authorList>
            <person name="Kim W."/>
            <person name="Song I."/>
            <person name="Jeong J.-H."/>
            <person name="Kim D."/>
            <person name="Kim S."/>
            <person name="Ryu S."/>
            <person name="Song J.Y."/>
            <person name="Lee S.K."/>
        </authorList>
    </citation>
    <scope>NUCLEOTIDE SEQUENCE [LARGE SCALE GENOMIC DNA]</scope>
    <source>
        <tissue evidence="2">Muscle</tissue>
    </source>
</reference>
<dbReference type="EMBL" id="SRLO01000213">
    <property type="protein sequence ID" value="TNN66842.1"/>
    <property type="molecule type" value="Genomic_DNA"/>
</dbReference>
<proteinExistence type="predicted"/>
<sequence>MRRLFEKQFYGSVTHGFLLRPSGTTRLPAQRTAEQERGRNTEGVEEEEGWRVALKRNRAFKAEGEYFIAAEEVAGPPSPEVPMRVER</sequence>
<evidence type="ECO:0000313" key="3">
    <source>
        <dbReference type="Proteomes" id="UP000314294"/>
    </source>
</evidence>
<evidence type="ECO:0000256" key="1">
    <source>
        <dbReference type="SAM" id="MobiDB-lite"/>
    </source>
</evidence>
<protein>
    <submittedName>
        <fullName evidence="2">Uncharacterized protein</fullName>
    </submittedName>
</protein>
<feature type="compositionally biased region" description="Basic and acidic residues" evidence="1">
    <location>
        <begin position="33"/>
        <end position="42"/>
    </location>
</feature>
<dbReference type="AlphaFoldDB" id="A0A4Z2HPZ3"/>
<evidence type="ECO:0000313" key="2">
    <source>
        <dbReference type="EMBL" id="TNN66842.1"/>
    </source>
</evidence>
<gene>
    <name evidence="2" type="ORF">EYF80_022911</name>
</gene>